<name>A0A9N7VM58_PLEPL</name>
<evidence type="ECO:0000256" key="1">
    <source>
        <dbReference type="SAM" id="MobiDB-lite"/>
    </source>
</evidence>
<evidence type="ECO:0000313" key="3">
    <source>
        <dbReference type="Proteomes" id="UP001153269"/>
    </source>
</evidence>
<organism evidence="2 3">
    <name type="scientific">Pleuronectes platessa</name>
    <name type="common">European plaice</name>
    <dbReference type="NCBI Taxonomy" id="8262"/>
    <lineage>
        <taxon>Eukaryota</taxon>
        <taxon>Metazoa</taxon>
        <taxon>Chordata</taxon>
        <taxon>Craniata</taxon>
        <taxon>Vertebrata</taxon>
        <taxon>Euteleostomi</taxon>
        <taxon>Actinopterygii</taxon>
        <taxon>Neopterygii</taxon>
        <taxon>Teleostei</taxon>
        <taxon>Neoteleostei</taxon>
        <taxon>Acanthomorphata</taxon>
        <taxon>Carangaria</taxon>
        <taxon>Pleuronectiformes</taxon>
        <taxon>Pleuronectoidei</taxon>
        <taxon>Pleuronectidae</taxon>
        <taxon>Pleuronectes</taxon>
    </lineage>
</organism>
<dbReference type="Proteomes" id="UP001153269">
    <property type="component" value="Unassembled WGS sequence"/>
</dbReference>
<evidence type="ECO:0000313" key="2">
    <source>
        <dbReference type="EMBL" id="CAB1452064.1"/>
    </source>
</evidence>
<feature type="compositionally biased region" description="Basic and acidic residues" evidence="1">
    <location>
        <begin position="34"/>
        <end position="65"/>
    </location>
</feature>
<protein>
    <submittedName>
        <fullName evidence="2">Uncharacterized protein</fullName>
    </submittedName>
</protein>
<proteinExistence type="predicted"/>
<comment type="caution">
    <text evidence="2">The sequence shown here is derived from an EMBL/GenBank/DDBJ whole genome shotgun (WGS) entry which is preliminary data.</text>
</comment>
<reference evidence="2" key="1">
    <citation type="submission" date="2020-03" db="EMBL/GenBank/DDBJ databases">
        <authorList>
            <person name="Weist P."/>
        </authorList>
    </citation>
    <scope>NUCLEOTIDE SEQUENCE</scope>
</reference>
<accession>A0A9N7VM58</accession>
<feature type="region of interest" description="Disordered" evidence="1">
    <location>
        <begin position="34"/>
        <end position="67"/>
    </location>
</feature>
<keyword evidence="3" id="KW-1185">Reference proteome</keyword>
<gene>
    <name evidence="2" type="ORF">PLEPLA_LOCUS39803</name>
</gene>
<dbReference type="EMBL" id="CADEAL010004114">
    <property type="protein sequence ID" value="CAB1452064.1"/>
    <property type="molecule type" value="Genomic_DNA"/>
</dbReference>
<sequence>MEERGGVGDWEGRESRWLPGISFLLLKTADCLEREREREREGVRDESGRERTRSRDTGEQWEVHTRTHTASTPLLHSSLTLPSFDVSSSLSLTLCLQTCSHS</sequence>
<dbReference type="AlphaFoldDB" id="A0A9N7VM58"/>